<dbReference type="PATRIC" id="fig|1705578.3.peg.2252"/>
<organism evidence="1 3">
    <name type="scientific">Clostridium coskatii</name>
    <dbReference type="NCBI Taxonomy" id="1705578"/>
    <lineage>
        <taxon>Bacteria</taxon>
        <taxon>Bacillati</taxon>
        <taxon>Bacillota</taxon>
        <taxon>Clostridia</taxon>
        <taxon>Eubacteriales</taxon>
        <taxon>Clostridiaceae</taxon>
        <taxon>Clostridium</taxon>
    </lineage>
</organism>
<protein>
    <submittedName>
        <fullName evidence="1">Uncharacterized protein</fullName>
    </submittedName>
</protein>
<keyword evidence="4" id="KW-1185">Reference proteome</keyword>
<dbReference type="RefSeq" id="WP_063601996.1">
    <property type="nucleotide sequence ID" value="NZ_LITQ01000029.1"/>
</dbReference>
<sequence length="67" mass="7950">MYKHKNIIPDSNCITIDKFYRQFLNSAKSIEDMTTVLNTKTIIYSPVPPKYNKLHNIFAIKMEMHLF</sequence>
<evidence type="ECO:0000313" key="3">
    <source>
        <dbReference type="Proteomes" id="UP000077384"/>
    </source>
</evidence>
<gene>
    <name evidence="2" type="ORF">CLCOS_07180</name>
    <name evidence="1" type="ORF">WX73_01990</name>
</gene>
<evidence type="ECO:0000313" key="1">
    <source>
        <dbReference type="EMBL" id="OAA90840.1"/>
    </source>
</evidence>
<dbReference type="EMBL" id="LROR01000031">
    <property type="protein sequence ID" value="OBR96874.1"/>
    <property type="molecule type" value="Genomic_DNA"/>
</dbReference>
<proteinExistence type="predicted"/>
<dbReference type="Proteomes" id="UP000093694">
    <property type="component" value="Unassembled WGS sequence"/>
</dbReference>
<evidence type="ECO:0000313" key="2">
    <source>
        <dbReference type="EMBL" id="OBR96874.1"/>
    </source>
</evidence>
<evidence type="ECO:0000313" key="4">
    <source>
        <dbReference type="Proteomes" id="UP000093694"/>
    </source>
</evidence>
<name>A0A166RIY4_9CLOT</name>
<dbReference type="EMBL" id="LITQ01000029">
    <property type="protein sequence ID" value="OAA90840.1"/>
    <property type="molecule type" value="Genomic_DNA"/>
</dbReference>
<reference evidence="1 3" key="1">
    <citation type="journal article" date="2015" name="Biotechnol. Bioeng.">
        <title>Genome sequence and phenotypic characterization of Caulobacter segnis.</title>
        <authorList>
            <person name="Patel S."/>
            <person name="Fletcher B."/>
            <person name="Scott D.C."/>
            <person name="Ely B."/>
        </authorList>
    </citation>
    <scope>NUCLEOTIDE SEQUENCE [LARGE SCALE GENOMIC DNA]</scope>
    <source>
        <strain evidence="1 3">PS02</strain>
    </source>
</reference>
<reference evidence="2 4" key="2">
    <citation type="journal article" date="2016" name="Front. Microbiol.">
        <title>Industrial Acetogenic Biocatalysts: A Comparative Metabolic and Genomic Analysis.</title>
        <authorList>
            <person name="Bengelsdorf F."/>
            <person name="Poehlein A."/>
            <person name="Sonja S."/>
            <person name="Erz C."/>
            <person name="Hummel T."/>
            <person name="Hoffmeister S."/>
            <person name="Daniel R."/>
            <person name="Durre P."/>
        </authorList>
    </citation>
    <scope>NUCLEOTIDE SEQUENCE [LARGE SCALE GENOMIC DNA]</scope>
    <source>
        <strain evidence="2 4">PTA-10522</strain>
    </source>
</reference>
<dbReference type="Proteomes" id="UP000077384">
    <property type="component" value="Unassembled WGS sequence"/>
</dbReference>
<comment type="caution">
    <text evidence="1">The sequence shown here is derived from an EMBL/GenBank/DDBJ whole genome shotgun (WGS) entry which is preliminary data.</text>
</comment>
<dbReference type="AlphaFoldDB" id="A0A166RIY4"/>
<accession>A0A166RIY4</accession>